<protein>
    <submittedName>
        <fullName evidence="1">Uncharacterized protein</fullName>
    </submittedName>
</protein>
<accession>A0A0G4J8N3</accession>
<dbReference type="Proteomes" id="UP000039324">
    <property type="component" value="Unassembled WGS sequence"/>
</dbReference>
<dbReference type="Proteomes" id="UP000290189">
    <property type="component" value="Unassembled WGS sequence"/>
</dbReference>
<dbReference type="AlphaFoldDB" id="A0A0G4J8N3"/>
<organism evidence="1 3">
    <name type="scientific">Plasmodiophora brassicae</name>
    <name type="common">Clubroot disease agent</name>
    <dbReference type="NCBI Taxonomy" id="37360"/>
    <lineage>
        <taxon>Eukaryota</taxon>
        <taxon>Sar</taxon>
        <taxon>Rhizaria</taxon>
        <taxon>Endomyxa</taxon>
        <taxon>Phytomyxea</taxon>
        <taxon>Plasmodiophorida</taxon>
        <taxon>Plasmodiophoridae</taxon>
        <taxon>Plasmodiophora</taxon>
    </lineage>
</organism>
<keyword evidence="2" id="KW-0496">Mitochondrion</keyword>
<evidence type="ECO:0000313" key="2">
    <source>
        <dbReference type="EMBL" id="SPR00278.1"/>
    </source>
</evidence>
<reference evidence="1 3" key="1">
    <citation type="submission" date="2015-02" db="EMBL/GenBank/DDBJ databases">
        <authorList>
            <person name="Chooi Y.-H."/>
        </authorList>
    </citation>
    <scope>NUCLEOTIDE SEQUENCE [LARGE SCALE GENOMIC DNA]</scope>
    <source>
        <strain evidence="1">E3</strain>
    </source>
</reference>
<sequence>MSTLSKLLYRASTMMQCGHVAEAPRWYNIALLCPPSGAYPVRRPPAIRSSYDRLHRAFDREFKRRHGKEPNLVILPTNPDNPEECNYRLTLTQRWHALLEERQGLSLSEAFDMASDELTDLLEESKTKLVCHLRTYLDPKDKFAGQPIQNIIEHYHKRSVDKVVAKRRRRYETIIGATGKSESADAIRMKMLVADEIERRRTAGDWSNVH</sequence>
<name>A0A0G4J8N3_PLABS</name>
<geneLocation type="mitochondrion" evidence="2"/>
<keyword evidence="3" id="KW-1185">Reference proteome</keyword>
<dbReference type="EMBL" id="CDSF01000165">
    <property type="protein sequence ID" value="CEP03998.1"/>
    <property type="molecule type" value="Genomic_DNA"/>
</dbReference>
<evidence type="ECO:0000313" key="4">
    <source>
        <dbReference type="Proteomes" id="UP000290189"/>
    </source>
</evidence>
<reference evidence="2 4" key="2">
    <citation type="submission" date="2018-03" db="EMBL/GenBank/DDBJ databases">
        <authorList>
            <person name="Fogelqvist J."/>
        </authorList>
    </citation>
    <scope>NUCLEOTIDE SEQUENCE [LARGE SCALE GENOMIC DNA]</scope>
</reference>
<evidence type="ECO:0000313" key="1">
    <source>
        <dbReference type="EMBL" id="CEP03998.1"/>
    </source>
</evidence>
<proteinExistence type="predicted"/>
<dbReference type="EMBL" id="OVEO01000014">
    <property type="protein sequence ID" value="SPR00278.1"/>
    <property type="molecule type" value="Genomic_DNA"/>
</dbReference>
<evidence type="ECO:0000313" key="3">
    <source>
        <dbReference type="Proteomes" id="UP000039324"/>
    </source>
</evidence>
<gene>
    <name evidence="1" type="ORF">PBRA_009578</name>
    <name evidence="2" type="ORF">PLBR_LOCUS7493</name>
</gene>